<name>A0ABP7ECN5_9ACTN</name>
<comment type="similarity">
    <text evidence="1">Belongs to the NAD(P)-dependent epimerase/dehydratase family.</text>
</comment>
<evidence type="ECO:0000259" key="4">
    <source>
        <dbReference type="Pfam" id="PF01370"/>
    </source>
</evidence>
<gene>
    <name evidence="5" type="ORF">GCM10022204_38290</name>
</gene>
<keyword evidence="3" id="KW-0520">NAD</keyword>
<dbReference type="Gene3D" id="3.40.50.720">
    <property type="entry name" value="NAD(P)-binding Rossmann-like Domain"/>
    <property type="match status" value="1"/>
</dbReference>
<dbReference type="PANTHER" id="PTHR43103:SF5">
    <property type="entry name" value="4-EPIMERASE, PUTATIVE (AFU_ORTHOLOGUE AFUA_7G00360)-RELATED"/>
    <property type="match status" value="1"/>
</dbReference>
<dbReference type="SUPFAM" id="SSF51735">
    <property type="entry name" value="NAD(P)-binding Rossmann-fold domains"/>
    <property type="match status" value="1"/>
</dbReference>
<keyword evidence="2" id="KW-0560">Oxidoreductase</keyword>
<feature type="domain" description="NAD-dependent epimerase/dehydratase" evidence="4">
    <location>
        <begin position="8"/>
        <end position="159"/>
    </location>
</feature>
<comment type="caution">
    <text evidence="5">The sequence shown here is derived from an EMBL/GenBank/DDBJ whole genome shotgun (WGS) entry which is preliminary data.</text>
</comment>
<evidence type="ECO:0000313" key="6">
    <source>
        <dbReference type="Proteomes" id="UP001500051"/>
    </source>
</evidence>
<evidence type="ECO:0000256" key="3">
    <source>
        <dbReference type="ARBA" id="ARBA00023027"/>
    </source>
</evidence>
<sequence length="282" mass="31515">MADDRRRVLVTGAAGYIAGQLLPAFRDRYDLTLVDVTRTHARTGAEVEGVELLDLLDDPADRFSELCREVDTVVHCGMRPPSGTPSYAAERVNLDMTARVYEVAAATGVRRVVCTSTNQAAKWYERTWKQGRRDRVTPEDYPRPDTFYGWAKTAYETLGFLFATGEVSRPLEVVQIRIVAPRPIRAESFTDRQLVDYLRDITGWISERDLQQLYVRSIEADSIADPDGVPFQIFYGVSGNARTFWSISNARAVIGYAPQDDSEIEFAEEIAAMTGRGGSAQS</sequence>
<keyword evidence="6" id="KW-1185">Reference proteome</keyword>
<protein>
    <submittedName>
        <fullName evidence="5">NAD(P)-dependent oxidoreductase</fullName>
    </submittedName>
</protein>
<dbReference type="Pfam" id="PF01370">
    <property type="entry name" value="Epimerase"/>
    <property type="match status" value="1"/>
</dbReference>
<accession>A0ABP7ECN5</accession>
<dbReference type="Proteomes" id="UP001500051">
    <property type="component" value="Unassembled WGS sequence"/>
</dbReference>
<dbReference type="InterPro" id="IPR036291">
    <property type="entry name" value="NAD(P)-bd_dom_sf"/>
</dbReference>
<organism evidence="5 6">
    <name type="scientific">Microlunatus aurantiacus</name>
    <dbReference type="NCBI Taxonomy" id="446786"/>
    <lineage>
        <taxon>Bacteria</taxon>
        <taxon>Bacillati</taxon>
        <taxon>Actinomycetota</taxon>
        <taxon>Actinomycetes</taxon>
        <taxon>Propionibacteriales</taxon>
        <taxon>Propionibacteriaceae</taxon>
        <taxon>Microlunatus</taxon>
    </lineage>
</organism>
<dbReference type="RefSeq" id="WP_344814061.1">
    <property type="nucleotide sequence ID" value="NZ_BAAAYX010000020.1"/>
</dbReference>
<dbReference type="InterPro" id="IPR001509">
    <property type="entry name" value="Epimerase_deHydtase"/>
</dbReference>
<evidence type="ECO:0000313" key="5">
    <source>
        <dbReference type="EMBL" id="GAA3715224.1"/>
    </source>
</evidence>
<dbReference type="EMBL" id="BAAAYX010000020">
    <property type="protein sequence ID" value="GAA3715224.1"/>
    <property type="molecule type" value="Genomic_DNA"/>
</dbReference>
<reference evidence="6" key="1">
    <citation type="journal article" date="2019" name="Int. J. Syst. Evol. Microbiol.">
        <title>The Global Catalogue of Microorganisms (GCM) 10K type strain sequencing project: providing services to taxonomists for standard genome sequencing and annotation.</title>
        <authorList>
            <consortium name="The Broad Institute Genomics Platform"/>
            <consortium name="The Broad Institute Genome Sequencing Center for Infectious Disease"/>
            <person name="Wu L."/>
            <person name="Ma J."/>
        </authorList>
    </citation>
    <scope>NUCLEOTIDE SEQUENCE [LARGE SCALE GENOMIC DNA]</scope>
    <source>
        <strain evidence="6">JCM 16548</strain>
    </source>
</reference>
<evidence type="ECO:0000256" key="2">
    <source>
        <dbReference type="ARBA" id="ARBA00023002"/>
    </source>
</evidence>
<proteinExistence type="inferred from homology"/>
<evidence type="ECO:0000256" key="1">
    <source>
        <dbReference type="ARBA" id="ARBA00007637"/>
    </source>
</evidence>
<dbReference type="PANTHER" id="PTHR43103">
    <property type="entry name" value="NUCLEOSIDE-DIPHOSPHATE-SUGAR EPIMERASE"/>
    <property type="match status" value="1"/>
</dbReference>